<gene>
    <name evidence="2" type="ORF">DPMN_018193</name>
</gene>
<comment type="caution">
    <text evidence="2">The sequence shown here is derived from an EMBL/GenBank/DDBJ whole genome shotgun (WGS) entry which is preliminary data.</text>
</comment>
<sequence length="51" mass="5862">MTVSINLIIYHSVHRERNPNKGRQEGSHAGLAHVRTLQMGQSPGWNKPFYF</sequence>
<feature type="compositionally biased region" description="Basic and acidic residues" evidence="1">
    <location>
        <begin position="16"/>
        <end position="26"/>
    </location>
</feature>
<keyword evidence="3" id="KW-1185">Reference proteome</keyword>
<proteinExistence type="predicted"/>
<evidence type="ECO:0000313" key="3">
    <source>
        <dbReference type="Proteomes" id="UP000828390"/>
    </source>
</evidence>
<reference evidence="2" key="1">
    <citation type="journal article" date="2019" name="bioRxiv">
        <title>The Genome of the Zebra Mussel, Dreissena polymorpha: A Resource for Invasive Species Research.</title>
        <authorList>
            <person name="McCartney M.A."/>
            <person name="Auch B."/>
            <person name="Kono T."/>
            <person name="Mallez S."/>
            <person name="Zhang Y."/>
            <person name="Obille A."/>
            <person name="Becker A."/>
            <person name="Abrahante J.E."/>
            <person name="Garbe J."/>
            <person name="Badalamenti J.P."/>
            <person name="Herman A."/>
            <person name="Mangelson H."/>
            <person name="Liachko I."/>
            <person name="Sullivan S."/>
            <person name="Sone E.D."/>
            <person name="Koren S."/>
            <person name="Silverstein K.A.T."/>
            <person name="Beckman K.B."/>
            <person name="Gohl D.M."/>
        </authorList>
    </citation>
    <scope>NUCLEOTIDE SEQUENCE</scope>
    <source>
        <strain evidence="2">Duluth1</strain>
        <tissue evidence="2">Whole animal</tissue>
    </source>
</reference>
<name>A0A9D4NG43_DREPO</name>
<dbReference type="AlphaFoldDB" id="A0A9D4NG43"/>
<dbReference type="Proteomes" id="UP000828390">
    <property type="component" value="Unassembled WGS sequence"/>
</dbReference>
<accession>A0A9D4NG43</accession>
<organism evidence="2 3">
    <name type="scientific">Dreissena polymorpha</name>
    <name type="common">Zebra mussel</name>
    <name type="synonym">Mytilus polymorpha</name>
    <dbReference type="NCBI Taxonomy" id="45954"/>
    <lineage>
        <taxon>Eukaryota</taxon>
        <taxon>Metazoa</taxon>
        <taxon>Spiralia</taxon>
        <taxon>Lophotrochozoa</taxon>
        <taxon>Mollusca</taxon>
        <taxon>Bivalvia</taxon>
        <taxon>Autobranchia</taxon>
        <taxon>Heteroconchia</taxon>
        <taxon>Euheterodonta</taxon>
        <taxon>Imparidentia</taxon>
        <taxon>Neoheterodontei</taxon>
        <taxon>Myida</taxon>
        <taxon>Dreissenoidea</taxon>
        <taxon>Dreissenidae</taxon>
        <taxon>Dreissena</taxon>
    </lineage>
</organism>
<evidence type="ECO:0000256" key="1">
    <source>
        <dbReference type="SAM" id="MobiDB-lite"/>
    </source>
</evidence>
<feature type="region of interest" description="Disordered" evidence="1">
    <location>
        <begin position="16"/>
        <end position="51"/>
    </location>
</feature>
<dbReference type="EMBL" id="JAIWYP010000001">
    <property type="protein sequence ID" value="KAH3894036.1"/>
    <property type="molecule type" value="Genomic_DNA"/>
</dbReference>
<reference evidence="2" key="2">
    <citation type="submission" date="2020-11" db="EMBL/GenBank/DDBJ databases">
        <authorList>
            <person name="McCartney M.A."/>
            <person name="Auch B."/>
            <person name="Kono T."/>
            <person name="Mallez S."/>
            <person name="Becker A."/>
            <person name="Gohl D.M."/>
            <person name="Silverstein K.A.T."/>
            <person name="Koren S."/>
            <person name="Bechman K.B."/>
            <person name="Herman A."/>
            <person name="Abrahante J.E."/>
            <person name="Garbe J."/>
        </authorList>
    </citation>
    <scope>NUCLEOTIDE SEQUENCE</scope>
    <source>
        <strain evidence="2">Duluth1</strain>
        <tissue evidence="2">Whole animal</tissue>
    </source>
</reference>
<protein>
    <submittedName>
        <fullName evidence="2">Uncharacterized protein</fullName>
    </submittedName>
</protein>
<evidence type="ECO:0000313" key="2">
    <source>
        <dbReference type="EMBL" id="KAH3894036.1"/>
    </source>
</evidence>